<dbReference type="Pfam" id="PF01485">
    <property type="entry name" value="IBR"/>
    <property type="match status" value="1"/>
</dbReference>
<evidence type="ECO:0000259" key="11">
    <source>
        <dbReference type="PROSITE" id="PS50089"/>
    </source>
</evidence>
<accession>A0ABR4BRA1</accession>
<keyword evidence="6 9" id="KW-0863">Zinc-finger</keyword>
<dbReference type="Proteomes" id="UP001595075">
    <property type="component" value="Unassembled WGS sequence"/>
</dbReference>
<feature type="compositionally biased region" description="Basic and acidic residues" evidence="10">
    <location>
        <begin position="298"/>
        <end position="317"/>
    </location>
</feature>
<keyword evidence="4" id="KW-0479">Metal-binding</keyword>
<dbReference type="Gene3D" id="1.20.120.1750">
    <property type="match status" value="1"/>
</dbReference>
<evidence type="ECO:0000256" key="7">
    <source>
        <dbReference type="ARBA" id="ARBA00022786"/>
    </source>
</evidence>
<dbReference type="PROSITE" id="PS51873">
    <property type="entry name" value="TRIAD"/>
    <property type="match status" value="1"/>
</dbReference>
<reference evidence="13 14" key="1">
    <citation type="journal article" date="2024" name="Commun. Biol.">
        <title>Comparative genomic analysis of thermophilic fungi reveals convergent evolutionary adaptations and gene losses.</title>
        <authorList>
            <person name="Steindorff A.S."/>
            <person name="Aguilar-Pontes M.V."/>
            <person name="Robinson A.J."/>
            <person name="Andreopoulos B."/>
            <person name="LaButti K."/>
            <person name="Kuo A."/>
            <person name="Mondo S."/>
            <person name="Riley R."/>
            <person name="Otillar R."/>
            <person name="Haridas S."/>
            <person name="Lipzen A."/>
            <person name="Grimwood J."/>
            <person name="Schmutz J."/>
            <person name="Clum A."/>
            <person name="Reid I.D."/>
            <person name="Moisan M.C."/>
            <person name="Butler G."/>
            <person name="Nguyen T.T.M."/>
            <person name="Dewar K."/>
            <person name="Conant G."/>
            <person name="Drula E."/>
            <person name="Henrissat B."/>
            <person name="Hansel C."/>
            <person name="Singer S."/>
            <person name="Hutchinson M.I."/>
            <person name="de Vries R.P."/>
            <person name="Natvig D.O."/>
            <person name="Powell A.J."/>
            <person name="Tsang A."/>
            <person name="Grigoriev I.V."/>
        </authorList>
    </citation>
    <scope>NUCLEOTIDE SEQUENCE [LARGE SCALE GENOMIC DNA]</scope>
    <source>
        <strain evidence="13 14">CBS 494.80</strain>
    </source>
</reference>
<feature type="domain" description="RING-type" evidence="12">
    <location>
        <begin position="145"/>
        <end position="391"/>
    </location>
</feature>
<evidence type="ECO:0000256" key="5">
    <source>
        <dbReference type="ARBA" id="ARBA00022737"/>
    </source>
</evidence>
<dbReference type="InterPro" id="IPR031127">
    <property type="entry name" value="E3_UB_ligase_RBR"/>
</dbReference>
<feature type="region of interest" description="Disordered" evidence="10">
    <location>
        <begin position="298"/>
        <end position="331"/>
    </location>
</feature>
<comment type="caution">
    <text evidence="13">The sequence shown here is derived from an EMBL/GenBank/DDBJ whole genome shotgun (WGS) entry which is preliminary data.</text>
</comment>
<dbReference type="PANTHER" id="PTHR11685">
    <property type="entry name" value="RBR FAMILY RING FINGER AND IBR DOMAIN-CONTAINING"/>
    <property type="match status" value="1"/>
</dbReference>
<feature type="domain" description="RING-type" evidence="11">
    <location>
        <begin position="149"/>
        <end position="202"/>
    </location>
</feature>
<dbReference type="SUPFAM" id="SSF57850">
    <property type="entry name" value="RING/U-box"/>
    <property type="match status" value="2"/>
</dbReference>
<evidence type="ECO:0000256" key="8">
    <source>
        <dbReference type="ARBA" id="ARBA00022833"/>
    </source>
</evidence>
<keyword evidence="7" id="KW-0833">Ubl conjugation pathway</keyword>
<dbReference type="CDD" id="cd06503">
    <property type="entry name" value="ATP-synt_Fo_b"/>
    <property type="match status" value="1"/>
</dbReference>
<keyword evidence="8" id="KW-0862">Zinc</keyword>
<keyword evidence="5" id="KW-0677">Repeat</keyword>
<comment type="catalytic activity">
    <reaction evidence="1">
        <text>[E2 ubiquitin-conjugating enzyme]-S-ubiquitinyl-L-cysteine + [acceptor protein]-L-lysine = [E2 ubiquitin-conjugating enzyme]-L-cysteine + [acceptor protein]-N(6)-ubiquitinyl-L-lysine.</text>
        <dbReference type="EC" id="2.3.2.31"/>
    </reaction>
</comment>
<name>A0ABR4BRA1_9HELO</name>
<evidence type="ECO:0000256" key="6">
    <source>
        <dbReference type="ARBA" id="ARBA00022771"/>
    </source>
</evidence>
<keyword evidence="3" id="KW-0808">Transferase</keyword>
<protein>
    <recommendedName>
        <fullName evidence="2">RBR-type E3 ubiquitin transferase</fullName>
        <ecNumber evidence="2">2.3.2.31</ecNumber>
    </recommendedName>
</protein>
<dbReference type="SMART" id="SM00647">
    <property type="entry name" value="IBR"/>
    <property type="match status" value="1"/>
</dbReference>
<dbReference type="InterPro" id="IPR013083">
    <property type="entry name" value="Znf_RING/FYVE/PHD"/>
</dbReference>
<evidence type="ECO:0000313" key="13">
    <source>
        <dbReference type="EMBL" id="KAL2060168.1"/>
    </source>
</evidence>
<evidence type="ECO:0000256" key="10">
    <source>
        <dbReference type="SAM" id="MobiDB-lite"/>
    </source>
</evidence>
<feature type="region of interest" description="Disordered" evidence="10">
    <location>
        <begin position="1"/>
        <end position="22"/>
    </location>
</feature>
<dbReference type="EMBL" id="JAZHXI010000023">
    <property type="protein sequence ID" value="KAL2060168.1"/>
    <property type="molecule type" value="Genomic_DNA"/>
</dbReference>
<dbReference type="InterPro" id="IPR001841">
    <property type="entry name" value="Znf_RING"/>
</dbReference>
<feature type="compositionally biased region" description="Polar residues" evidence="10">
    <location>
        <begin position="13"/>
        <end position="22"/>
    </location>
</feature>
<dbReference type="PROSITE" id="PS50089">
    <property type="entry name" value="ZF_RING_2"/>
    <property type="match status" value="1"/>
</dbReference>
<organism evidence="13 14">
    <name type="scientific">Oculimacula yallundae</name>
    <dbReference type="NCBI Taxonomy" id="86028"/>
    <lineage>
        <taxon>Eukaryota</taxon>
        <taxon>Fungi</taxon>
        <taxon>Dikarya</taxon>
        <taxon>Ascomycota</taxon>
        <taxon>Pezizomycotina</taxon>
        <taxon>Leotiomycetes</taxon>
        <taxon>Helotiales</taxon>
        <taxon>Ploettnerulaceae</taxon>
        <taxon>Oculimacula</taxon>
    </lineage>
</organism>
<evidence type="ECO:0000256" key="3">
    <source>
        <dbReference type="ARBA" id="ARBA00022679"/>
    </source>
</evidence>
<keyword evidence="14" id="KW-1185">Reference proteome</keyword>
<evidence type="ECO:0000256" key="1">
    <source>
        <dbReference type="ARBA" id="ARBA00001798"/>
    </source>
</evidence>
<evidence type="ECO:0000256" key="9">
    <source>
        <dbReference type="PROSITE-ProRule" id="PRU00175"/>
    </source>
</evidence>
<dbReference type="Gene3D" id="3.30.40.10">
    <property type="entry name" value="Zinc/RING finger domain, C3HC4 (zinc finger)"/>
    <property type="match status" value="1"/>
</dbReference>
<dbReference type="EC" id="2.3.2.31" evidence="2"/>
<evidence type="ECO:0000256" key="2">
    <source>
        <dbReference type="ARBA" id="ARBA00012251"/>
    </source>
</evidence>
<gene>
    <name evidence="13" type="ORF">VTL71DRAFT_9563</name>
</gene>
<proteinExistence type="predicted"/>
<evidence type="ECO:0000259" key="12">
    <source>
        <dbReference type="PROSITE" id="PS51873"/>
    </source>
</evidence>
<sequence>MGIVPNIHHPKTSTHSQIQINRSSTSSTFRIMPVLRGTPPPEYLESSTQFNRNRNHGDRGLLGSIWAPRSIQTTQLVHGNNTVSLMAPRNRHPGPLYAERQFPLRNSTTMVPTGRNEAIERILRAADADFKTIRLDSFDDSQNFRASSCIICTKTFSHECKPPACISHACTHEPSVCSDCVCEYLEHELSNNVWNRIECPECAVLLEYDDIKRLANAGTFSSALASDDNFVWCRQCEFGQSHEGGAGQPIVRCMQCGSRSCFHHSVPWHDRLTCEEYDEMLRDPDGFEGAVDKANEEVARAREKQENEEARRNEKREQKRRRAQIQQERQDIKKRLENETLSLAEVAATSKRCPECTQPIELIEGCSHMTCKFLIKFPDDSSEHQSDQVAD</sequence>
<evidence type="ECO:0000313" key="14">
    <source>
        <dbReference type="Proteomes" id="UP001595075"/>
    </source>
</evidence>
<dbReference type="InterPro" id="IPR044066">
    <property type="entry name" value="TRIAD_supradom"/>
</dbReference>
<dbReference type="InterPro" id="IPR002867">
    <property type="entry name" value="IBR_dom"/>
</dbReference>
<evidence type="ECO:0000256" key="4">
    <source>
        <dbReference type="ARBA" id="ARBA00022723"/>
    </source>
</evidence>